<organism evidence="1 2">
    <name type="scientific">Pyrococcus horikoshii (strain ATCC 700860 / DSM 12428 / JCM 9974 / NBRC 100139 / OT-3)</name>
    <dbReference type="NCBI Taxonomy" id="70601"/>
    <lineage>
        <taxon>Archaea</taxon>
        <taxon>Methanobacteriati</taxon>
        <taxon>Methanobacteriota</taxon>
        <taxon>Thermococci</taxon>
        <taxon>Thermococcales</taxon>
        <taxon>Thermococcaceae</taxon>
        <taxon>Pyrococcus</taxon>
    </lineage>
</organism>
<proteinExistence type="predicted"/>
<dbReference type="Proteomes" id="UP000000752">
    <property type="component" value="Chromosome"/>
</dbReference>
<evidence type="ECO:0000313" key="2">
    <source>
        <dbReference type="Proteomes" id="UP000000752"/>
    </source>
</evidence>
<dbReference type="KEGG" id="pho:PH1668"/>
<dbReference type="EMBL" id="BA000001">
    <property type="protein sequence ID" value="BAA30780.1"/>
    <property type="molecule type" value="Genomic_DNA"/>
</dbReference>
<dbReference type="AlphaFoldDB" id="O59333"/>
<keyword evidence="2" id="KW-1185">Reference proteome</keyword>
<accession>O59333</accession>
<dbReference type="PIR" id="D71047">
    <property type="entry name" value="D71047"/>
</dbReference>
<gene>
    <name evidence="1" type="ordered locus">PH1668</name>
</gene>
<sequence>MIFSLLVPILTFLPTKFLFILSLSSSTTSNATSASSNSSSKSSNASSISFSFISIIKILSSKPFFFASSSSFSTFSSTLLMKDWSFSFNFPSISTTILRFWVR</sequence>
<dbReference type="EnsemblBacteria" id="BAA30780">
    <property type="protein sequence ID" value="BAA30780"/>
    <property type="gene ID" value="BAA30780"/>
</dbReference>
<protein>
    <submittedName>
        <fullName evidence="1">Uncharacterized protein</fullName>
    </submittedName>
</protein>
<evidence type="ECO:0000313" key="1">
    <source>
        <dbReference type="EMBL" id="BAA30780.1"/>
    </source>
</evidence>
<name>O59333_PYRHO</name>
<reference evidence="1 2" key="1">
    <citation type="journal article" date="1998" name="DNA Res.">
        <title>Complete sequence and gene organization of the genome of a hyper-thermophilic archaebacterium, Pyrococcus horikoshii OT3.</title>
        <authorList>
            <person name="Kawarabayasi Y."/>
            <person name="Sawada M."/>
            <person name="Horikawa H."/>
            <person name="Haikawa Y."/>
            <person name="Hino Y."/>
            <person name="Yamamoto S."/>
            <person name="Sekine M."/>
            <person name="Baba S."/>
            <person name="Kosugi H."/>
            <person name="Hosoyama A."/>
            <person name="Nagai Y."/>
            <person name="Sakai M."/>
            <person name="Ogura K."/>
            <person name="Otuka R."/>
            <person name="Nakazawa H."/>
            <person name="Takamiya M."/>
            <person name="Ohfuku Y."/>
            <person name="Funahashi T."/>
            <person name="Tanaka T."/>
            <person name="Kudoh Y."/>
            <person name="Yamazaki J."/>
            <person name="Kushida N."/>
            <person name="Oguchi A."/>
            <person name="Aoki K."/>
            <person name="Nakamura Y."/>
            <person name="Robb T.F."/>
            <person name="Horikoshi K."/>
            <person name="Masuchi Y."/>
            <person name="Shizuya H."/>
            <person name="Kikuchi H."/>
        </authorList>
    </citation>
    <scope>NUCLEOTIDE SEQUENCE [LARGE SCALE GENOMIC DNA]</scope>
    <source>
        <strain evidence="2">ATCC 700860 / DSM 12428 / JCM 9974 / NBRC 100139 / OT-3</strain>
    </source>
</reference>